<proteinExistence type="predicted"/>
<reference evidence="2 3" key="1">
    <citation type="journal article" date="1998" name="Science">
        <title>Genome sequence of the nematode C. elegans: a platform for investigating biology.</title>
        <authorList>
            <consortium name="The C. elegans sequencing consortium"/>
            <person name="Sulson J.E."/>
            <person name="Waterston R."/>
        </authorList>
    </citation>
    <scope>NUCLEOTIDE SEQUENCE [LARGE SCALE GENOMIC DNA]</scope>
    <source>
        <strain evidence="2 3">Bristol N2</strain>
    </source>
</reference>
<dbReference type="KEGG" id="cel:CELE_F58E10.6"/>
<dbReference type="PaxDb" id="6239-F58E10.6"/>
<name>G5EEZ7_CAEEL</name>
<dbReference type="EMBL" id="BX284605">
    <property type="protein sequence ID" value="CAB04512.2"/>
    <property type="molecule type" value="Genomic_DNA"/>
</dbReference>
<dbReference type="WormBase" id="F58E10.6">
    <property type="protein sequence ID" value="CE38078"/>
    <property type="gene ID" value="WBGene00010261"/>
    <property type="gene designation" value="srh-308"/>
</dbReference>
<keyword evidence="1" id="KW-0812">Transmembrane</keyword>
<evidence type="ECO:0000313" key="2">
    <source>
        <dbReference type="EMBL" id="CAB04512.2"/>
    </source>
</evidence>
<dbReference type="InParanoid" id="G5EEZ7"/>
<keyword evidence="2" id="KW-0675">Receptor</keyword>
<feature type="transmembrane region" description="Helical" evidence="1">
    <location>
        <begin position="14"/>
        <end position="38"/>
    </location>
</feature>
<dbReference type="Pfam" id="PF10318">
    <property type="entry name" value="7TM_GPCR_Srh"/>
    <property type="match status" value="1"/>
</dbReference>
<dbReference type="AlphaFoldDB" id="G5EEZ7"/>
<dbReference type="PANTHER" id="PTHR22941:SF36">
    <property type="entry name" value="SERPENTINE RECEPTOR, CLASS H"/>
    <property type="match status" value="1"/>
</dbReference>
<keyword evidence="1" id="KW-1133">Transmembrane helix</keyword>
<dbReference type="eggNOG" id="ENOG502SY7B">
    <property type="taxonomic scope" value="Eukaryota"/>
</dbReference>
<dbReference type="PANTHER" id="PTHR22941">
    <property type="entry name" value="SERPENTINE RECEPTOR"/>
    <property type="match status" value="1"/>
</dbReference>
<dbReference type="HOGENOM" id="CLU_042960_1_0_1"/>
<feature type="transmembrane region" description="Helical" evidence="1">
    <location>
        <begin position="274"/>
        <end position="296"/>
    </location>
</feature>
<dbReference type="AGR" id="WB:WBGene00010261"/>
<dbReference type="GeneID" id="186528"/>
<dbReference type="PhylomeDB" id="G5EEZ7"/>
<keyword evidence="1" id="KW-0472">Membrane</keyword>
<evidence type="ECO:0000313" key="3">
    <source>
        <dbReference type="Proteomes" id="UP000001940"/>
    </source>
</evidence>
<dbReference type="PIR" id="T22911">
    <property type="entry name" value="T22911"/>
</dbReference>
<feature type="transmembrane region" description="Helical" evidence="1">
    <location>
        <begin position="195"/>
        <end position="219"/>
    </location>
</feature>
<feature type="transmembrane region" description="Helical" evidence="1">
    <location>
        <begin position="137"/>
        <end position="157"/>
    </location>
</feature>
<feature type="transmembrane region" description="Helical" evidence="1">
    <location>
        <begin position="50"/>
        <end position="76"/>
    </location>
</feature>
<dbReference type="InterPro" id="IPR053220">
    <property type="entry name" value="Nematode_rcpt-like_serp_H"/>
</dbReference>
<gene>
    <name evidence="2 4" type="primary">srh-308</name>
    <name evidence="2" type="ORF">CELE_F58E10.6</name>
    <name evidence="4" type="ORF">F58E10.6</name>
</gene>
<dbReference type="RefSeq" id="NP_506481.2">
    <property type="nucleotide sequence ID" value="NM_074080.2"/>
</dbReference>
<dbReference type="Proteomes" id="UP000001940">
    <property type="component" value="Chromosome V"/>
</dbReference>
<dbReference type="SMR" id="G5EEZ7"/>
<organism evidence="2 3">
    <name type="scientific">Caenorhabditis elegans</name>
    <dbReference type="NCBI Taxonomy" id="6239"/>
    <lineage>
        <taxon>Eukaryota</taxon>
        <taxon>Metazoa</taxon>
        <taxon>Ecdysozoa</taxon>
        <taxon>Nematoda</taxon>
        <taxon>Chromadorea</taxon>
        <taxon>Rhabditida</taxon>
        <taxon>Rhabditina</taxon>
        <taxon>Rhabditomorpha</taxon>
        <taxon>Rhabditoidea</taxon>
        <taxon>Rhabditidae</taxon>
        <taxon>Peloderinae</taxon>
        <taxon>Caenorhabditis</taxon>
    </lineage>
</organism>
<sequence length="330" mass="37194">MCTEDINLFATDEFYAGILHVPTAIEVTVQLFGAYIILTKTPRKICSVKFNMVLLHIVGAIVDLYLSFIASPMLTLPVSSGYPLGFSLILGIPTDVQVYLGCVFVGVMCVAVTIFFEDRYHRLIHGHTTNGSLNWKRTLYVVLNYTISVTFIIPAYLKLPNPEVAKQYVKNINPCIPNEVLNRREYFVFATDNTIVNACLLSMFFICLPQKLYFLGAIFRYFSQTVSLSATTARLQKQFFYSMCIQIFIPVAFISLPVSYFVMASENDYYNQAATNIAMIAIACHGVLSTIVMLIVHTPHRKSILATLHFKSEQAVRNSQLIWKTVVSRA</sequence>
<dbReference type="InterPro" id="IPR019422">
    <property type="entry name" value="7TM_GPCR_serpentine_rcpt_Srh"/>
</dbReference>
<feature type="transmembrane region" description="Helical" evidence="1">
    <location>
        <begin position="239"/>
        <end position="262"/>
    </location>
</feature>
<accession>G5EEZ7</accession>
<evidence type="ECO:0000256" key="1">
    <source>
        <dbReference type="SAM" id="Phobius"/>
    </source>
</evidence>
<protein>
    <submittedName>
        <fullName evidence="2">Serpentine Receptor, class H</fullName>
    </submittedName>
</protein>
<dbReference type="SUPFAM" id="SSF81321">
    <property type="entry name" value="Family A G protein-coupled receptor-like"/>
    <property type="match status" value="1"/>
</dbReference>
<feature type="transmembrane region" description="Helical" evidence="1">
    <location>
        <begin position="96"/>
        <end position="116"/>
    </location>
</feature>
<evidence type="ECO:0000313" key="4">
    <source>
        <dbReference type="WormBase" id="F58E10.6"/>
    </source>
</evidence>
<keyword evidence="3" id="KW-1185">Reference proteome</keyword>
<dbReference type="CTD" id="186528"/>